<keyword evidence="2" id="KW-1185">Reference proteome</keyword>
<protein>
    <submittedName>
        <fullName evidence="3">Uncharacterized protein</fullName>
    </submittedName>
</protein>
<dbReference type="WBParaSite" id="nRc.2.0.1.t34357-RA">
    <property type="protein sequence ID" value="nRc.2.0.1.t34357-RA"/>
    <property type="gene ID" value="nRc.2.0.1.g34357"/>
</dbReference>
<accession>A0A915K8Z4</accession>
<evidence type="ECO:0000313" key="2">
    <source>
        <dbReference type="Proteomes" id="UP000887565"/>
    </source>
</evidence>
<feature type="compositionally biased region" description="Polar residues" evidence="1">
    <location>
        <begin position="60"/>
        <end position="82"/>
    </location>
</feature>
<dbReference type="Proteomes" id="UP000887565">
    <property type="component" value="Unplaced"/>
</dbReference>
<reference evidence="3" key="1">
    <citation type="submission" date="2022-11" db="UniProtKB">
        <authorList>
            <consortium name="WormBaseParasite"/>
        </authorList>
    </citation>
    <scope>IDENTIFICATION</scope>
</reference>
<dbReference type="AlphaFoldDB" id="A0A915K8Z4"/>
<name>A0A915K8Z4_ROMCU</name>
<sequence length="82" mass="8718">MTAITKNKNRAYAQMKTHWITGSKALAFNPKPGNSTQIVSTDPQAKTAFASRNPLAFGATPTNPAPTTQKIVSGSNGKMLNK</sequence>
<evidence type="ECO:0000313" key="3">
    <source>
        <dbReference type="WBParaSite" id="nRc.2.0.1.t34357-RA"/>
    </source>
</evidence>
<proteinExistence type="predicted"/>
<organism evidence="2 3">
    <name type="scientific">Romanomermis culicivorax</name>
    <name type="common">Nematode worm</name>
    <dbReference type="NCBI Taxonomy" id="13658"/>
    <lineage>
        <taxon>Eukaryota</taxon>
        <taxon>Metazoa</taxon>
        <taxon>Ecdysozoa</taxon>
        <taxon>Nematoda</taxon>
        <taxon>Enoplea</taxon>
        <taxon>Dorylaimia</taxon>
        <taxon>Mermithida</taxon>
        <taxon>Mermithoidea</taxon>
        <taxon>Mermithidae</taxon>
        <taxon>Romanomermis</taxon>
    </lineage>
</organism>
<feature type="region of interest" description="Disordered" evidence="1">
    <location>
        <begin position="55"/>
        <end position="82"/>
    </location>
</feature>
<evidence type="ECO:0000256" key="1">
    <source>
        <dbReference type="SAM" id="MobiDB-lite"/>
    </source>
</evidence>